<feature type="domain" description="Peptide N-acetyl-beta-D-glucosaminyl asparaginase amidase A N-terminal" evidence="1">
    <location>
        <begin position="170"/>
        <end position="410"/>
    </location>
</feature>
<gene>
    <name evidence="2" type="ORF">INT44_001928</name>
</gene>
<sequence>MGYLNHVMKLPAATLLPCHFRYRIMKVAHIVALACFLSFAAAKPDSLASQNSPVTKVLEIEQVDLVPIRTPSTHACKVNIVTHTVGTGPSQTYNTTYIPPKECPGPWSKVVLTYTGASKGRQYDRLSAIWMGGVEVLRTSTAEPTNNGIHWKFEKVIIFQLGVFSQCSPINSSDLQDVTAYSSVFESEQHLVMELGNVLNDIYNGSFIITTDLTFYATDKHNPSPPVADKIVPVSSGSQDQAWYHLSGATDLSSTNVTLPRNIRAAYLEVYASGQSNDEFWYSNPPTDYADKVGLSGTANGGWIEYKCPYREVLAYFDERLIGTTVPHPVVFTGGIVPSLWRPTVSIGGAFNIPSTWIDVSPFVGLMVDGKQHTIKFQVVNAESFWLIDGNLHLWLDKDSHQTSGAVTSTNISPNATLSVHEDVQKNLDAVIIVKGSRSVHVEGYVDTSQGRIINTYKSSLQYQNRLYFANDTNNSSWAQTTVQSASSQQIPQRKTASFPVHTLSTDFNWKIGGGNNFTVFGDQSIRIDGWIDSSNDEKIAEKWGKDKTNSWTFAKQDGTAYYAANALSNANNTHGMGQTKTSVDYRSGNICYHRQVSAYNSTIVSDSISDHC</sequence>
<comment type="caution">
    <text evidence="2">The sequence shown here is derived from an EMBL/GenBank/DDBJ whole genome shotgun (WGS) entry which is preliminary data.</text>
</comment>
<dbReference type="Proteomes" id="UP000612746">
    <property type="component" value="Unassembled WGS sequence"/>
</dbReference>
<dbReference type="InterPro" id="IPR056948">
    <property type="entry name" value="PNGaseA_N"/>
</dbReference>
<keyword evidence="3" id="KW-1185">Reference proteome</keyword>
<dbReference type="Pfam" id="PF12222">
    <property type="entry name" value="PNGaseA"/>
    <property type="match status" value="2"/>
</dbReference>
<proteinExistence type="predicted"/>
<organism evidence="2 3">
    <name type="scientific">Umbelopsis vinacea</name>
    <dbReference type="NCBI Taxonomy" id="44442"/>
    <lineage>
        <taxon>Eukaryota</taxon>
        <taxon>Fungi</taxon>
        <taxon>Fungi incertae sedis</taxon>
        <taxon>Mucoromycota</taxon>
        <taxon>Mucoromycotina</taxon>
        <taxon>Umbelopsidomycetes</taxon>
        <taxon>Umbelopsidales</taxon>
        <taxon>Umbelopsidaceae</taxon>
        <taxon>Umbelopsis</taxon>
    </lineage>
</organism>
<reference evidence="2" key="1">
    <citation type="submission" date="2020-12" db="EMBL/GenBank/DDBJ databases">
        <title>Metabolic potential, ecology and presence of endohyphal bacteria is reflected in genomic diversity of Mucoromycotina.</title>
        <authorList>
            <person name="Muszewska A."/>
            <person name="Okrasinska A."/>
            <person name="Steczkiewicz K."/>
            <person name="Drgas O."/>
            <person name="Orlowska M."/>
            <person name="Perlinska-Lenart U."/>
            <person name="Aleksandrzak-Piekarczyk T."/>
            <person name="Szatraj K."/>
            <person name="Zielenkiewicz U."/>
            <person name="Pilsyk S."/>
            <person name="Malc E."/>
            <person name="Mieczkowski P."/>
            <person name="Kruszewska J.S."/>
            <person name="Biernat P."/>
            <person name="Pawlowska J."/>
        </authorList>
    </citation>
    <scope>NUCLEOTIDE SEQUENCE</scope>
    <source>
        <strain evidence="2">WA0000051536</strain>
    </source>
</reference>
<dbReference type="InterPro" id="IPR021102">
    <property type="entry name" value="PNGase_A"/>
</dbReference>
<name>A0A8H7UME7_9FUNG</name>
<dbReference type="PANTHER" id="PTHR31104">
    <property type="entry name" value="PEPTIDE-N4-(N-ACETYL-BETA-GLUCOSAMINYL)ASPARAGINE AMIDASE A PROTEIN"/>
    <property type="match status" value="1"/>
</dbReference>
<dbReference type="AlphaFoldDB" id="A0A8H7UME7"/>
<evidence type="ECO:0000313" key="3">
    <source>
        <dbReference type="Proteomes" id="UP000612746"/>
    </source>
</evidence>
<protein>
    <recommendedName>
        <fullName evidence="1">Peptide N-acetyl-beta-D-glucosaminyl asparaginase amidase A N-terminal domain-containing protein</fullName>
    </recommendedName>
</protein>
<dbReference type="OrthoDB" id="1612078at2759"/>
<feature type="domain" description="Peptide N-acetyl-beta-D-glucosaminyl asparaginase amidase A N-terminal" evidence="1">
    <location>
        <begin position="73"/>
        <end position="155"/>
    </location>
</feature>
<evidence type="ECO:0000259" key="1">
    <source>
        <dbReference type="Pfam" id="PF12222"/>
    </source>
</evidence>
<evidence type="ECO:0000313" key="2">
    <source>
        <dbReference type="EMBL" id="KAG2185138.1"/>
    </source>
</evidence>
<dbReference type="EMBL" id="JAEPRA010000005">
    <property type="protein sequence ID" value="KAG2185138.1"/>
    <property type="molecule type" value="Genomic_DNA"/>
</dbReference>
<accession>A0A8H7UME7</accession>